<dbReference type="EMBL" id="LR828254">
    <property type="protein sequence ID" value="CAD0362241.1"/>
    <property type="molecule type" value="Genomic_DNA"/>
</dbReference>
<feature type="transmembrane region" description="Helical" evidence="1">
    <location>
        <begin position="58"/>
        <end position="83"/>
    </location>
</feature>
<evidence type="ECO:0000313" key="2">
    <source>
        <dbReference type="EMBL" id="CAD0362241.1"/>
    </source>
</evidence>
<keyword evidence="2" id="KW-0614">Plasmid</keyword>
<dbReference type="AlphaFoldDB" id="A0A6V7FF99"/>
<reference evidence="2" key="1">
    <citation type="submission" date="2020-07" db="EMBL/GenBank/DDBJ databases">
        <authorList>
            <person name="Pothier F. J."/>
        </authorList>
    </citation>
    <scope>NUCLEOTIDE SEQUENCE [LARGE SCALE GENOMIC DNA]</scope>
    <source>
        <plasmid evidence="2">CFBP8129_p211</plasmid>
    </source>
</reference>
<gene>
    <name evidence="2" type="ORF">CFBP8129_45250</name>
</gene>
<evidence type="ECO:0000256" key="1">
    <source>
        <dbReference type="SAM" id="Phobius"/>
    </source>
</evidence>
<organism evidence="2">
    <name type="scientific">Xanthomonas hortorum pv. gardneri</name>
    <dbReference type="NCBI Taxonomy" id="2754056"/>
    <lineage>
        <taxon>Bacteria</taxon>
        <taxon>Pseudomonadati</taxon>
        <taxon>Pseudomonadota</taxon>
        <taxon>Gammaproteobacteria</taxon>
        <taxon>Lysobacterales</taxon>
        <taxon>Lysobacteraceae</taxon>
        <taxon>Xanthomonas</taxon>
    </lineage>
</organism>
<geneLocation type="plasmid" evidence="2">
    <name>CFBP8129_p211</name>
</geneLocation>
<sequence>MGFLLFKFRIVYGWLLGLYEKERRDERLAIVNKYAKEPIPHDVGWTPSRLIILRHDRFMWVVETVLLFAMLILTIPVAAFYGVTFKDGLLALVFSLVAVILIYRCVRLHPNLRTVYRRELLDQAMLEVAKMTLYSSDDHQKH</sequence>
<feature type="transmembrane region" description="Helical" evidence="1">
    <location>
        <begin position="89"/>
        <end position="106"/>
    </location>
</feature>
<name>A0A6V7FF99_9XANT</name>
<protein>
    <submittedName>
        <fullName evidence="2">Uncharacterized protein</fullName>
    </submittedName>
</protein>
<accession>A0A6V7FF99</accession>
<keyword evidence="1" id="KW-1133">Transmembrane helix</keyword>
<dbReference type="EMBL" id="LR828254">
    <property type="protein sequence ID" value="CAD0362236.1"/>
    <property type="molecule type" value="Genomic_DNA"/>
</dbReference>
<keyword evidence="1" id="KW-0472">Membrane</keyword>
<proteinExistence type="predicted"/>
<keyword evidence="1" id="KW-0812">Transmembrane</keyword>